<name>A0ABR4HYF4_9EURO</name>
<accession>A0ABR4HYF4</accession>
<comment type="caution">
    <text evidence="1">The sequence shown here is derived from an EMBL/GenBank/DDBJ whole genome shotgun (WGS) entry which is preliminary data.</text>
</comment>
<dbReference type="EMBL" id="JBFXLT010000009">
    <property type="protein sequence ID" value="KAL2819777.1"/>
    <property type="molecule type" value="Genomic_DNA"/>
</dbReference>
<dbReference type="Proteomes" id="UP001610334">
    <property type="component" value="Unassembled WGS sequence"/>
</dbReference>
<evidence type="ECO:0000313" key="1">
    <source>
        <dbReference type="EMBL" id="KAL2819777.1"/>
    </source>
</evidence>
<proteinExistence type="predicted"/>
<sequence>MESPSNTTEKSTSYYNQVLLQISTNLTNALNTYGSSSSQYQMILEMLKDYIKFIDRARSQGVQDLDPDTLSLAMSFLDIGK</sequence>
<keyword evidence="2" id="KW-1185">Reference proteome</keyword>
<evidence type="ECO:0000313" key="2">
    <source>
        <dbReference type="Proteomes" id="UP001610334"/>
    </source>
</evidence>
<protein>
    <submittedName>
        <fullName evidence="1">Uncharacterized protein</fullName>
    </submittedName>
</protein>
<gene>
    <name evidence="1" type="ORF">BJX63DRAFT_428556</name>
</gene>
<reference evidence="1 2" key="1">
    <citation type="submission" date="2024-07" db="EMBL/GenBank/DDBJ databases">
        <title>Section-level genome sequencing and comparative genomics of Aspergillus sections Usti and Cavernicolus.</title>
        <authorList>
            <consortium name="Lawrence Berkeley National Laboratory"/>
            <person name="Nybo J.L."/>
            <person name="Vesth T.C."/>
            <person name="Theobald S."/>
            <person name="Frisvad J.C."/>
            <person name="Larsen T.O."/>
            <person name="Kjaerboelling I."/>
            <person name="Rothschild-Mancinelli K."/>
            <person name="Lyhne E.K."/>
            <person name="Kogle M.E."/>
            <person name="Barry K."/>
            <person name="Clum A."/>
            <person name="Na H."/>
            <person name="Ledsgaard L."/>
            <person name="Lin J."/>
            <person name="Lipzen A."/>
            <person name="Kuo A."/>
            <person name="Riley R."/>
            <person name="Mondo S."/>
            <person name="Labutti K."/>
            <person name="Haridas S."/>
            <person name="Pangalinan J."/>
            <person name="Salamov A.A."/>
            <person name="Simmons B.A."/>
            <person name="Magnuson J.K."/>
            <person name="Chen J."/>
            <person name="Drula E."/>
            <person name="Henrissat B."/>
            <person name="Wiebenga A."/>
            <person name="Lubbers R.J."/>
            <person name="Gomes A.C."/>
            <person name="Makela M.R."/>
            <person name="Stajich J."/>
            <person name="Grigoriev I.V."/>
            <person name="Mortensen U.H."/>
            <person name="De Vries R.P."/>
            <person name="Baker S.E."/>
            <person name="Andersen M.R."/>
        </authorList>
    </citation>
    <scope>NUCLEOTIDE SEQUENCE [LARGE SCALE GENOMIC DNA]</scope>
    <source>
        <strain evidence="1 2">CBS 588.65</strain>
    </source>
</reference>
<organism evidence="1 2">
    <name type="scientific">Aspergillus granulosus</name>
    <dbReference type="NCBI Taxonomy" id="176169"/>
    <lineage>
        <taxon>Eukaryota</taxon>
        <taxon>Fungi</taxon>
        <taxon>Dikarya</taxon>
        <taxon>Ascomycota</taxon>
        <taxon>Pezizomycotina</taxon>
        <taxon>Eurotiomycetes</taxon>
        <taxon>Eurotiomycetidae</taxon>
        <taxon>Eurotiales</taxon>
        <taxon>Aspergillaceae</taxon>
        <taxon>Aspergillus</taxon>
        <taxon>Aspergillus subgen. Nidulantes</taxon>
    </lineage>
</organism>